<dbReference type="InterPro" id="IPR000150">
    <property type="entry name" value="Cof"/>
</dbReference>
<dbReference type="SFLD" id="SFLDS00003">
    <property type="entry name" value="Haloacid_Dehalogenase"/>
    <property type="match status" value="1"/>
</dbReference>
<organism evidence="1 2">
    <name type="scientific">Lactiplantibacillus daowaiensis</name>
    <dbReference type="NCBI Taxonomy" id="2559918"/>
    <lineage>
        <taxon>Bacteria</taxon>
        <taxon>Bacillati</taxon>
        <taxon>Bacillota</taxon>
        <taxon>Bacilli</taxon>
        <taxon>Lactobacillales</taxon>
        <taxon>Lactobacillaceae</taxon>
        <taxon>Lactiplantibacillus</taxon>
    </lineage>
</organism>
<dbReference type="SFLD" id="SFLDG01140">
    <property type="entry name" value="C2.B:_Phosphomannomutase_and_P"/>
    <property type="match status" value="1"/>
</dbReference>
<dbReference type="EC" id="3.1.3.-" evidence="1"/>
<dbReference type="SUPFAM" id="SSF56784">
    <property type="entry name" value="HAD-like"/>
    <property type="match status" value="1"/>
</dbReference>
<name>A0ABW1S435_9LACO</name>
<dbReference type="PANTHER" id="PTHR10000:SF53">
    <property type="entry name" value="5-AMINO-6-(5-PHOSPHO-D-RIBITYLAMINO)URACIL PHOSPHATASE YBJI-RELATED"/>
    <property type="match status" value="1"/>
</dbReference>
<dbReference type="Pfam" id="PF08282">
    <property type="entry name" value="Hydrolase_3"/>
    <property type="match status" value="1"/>
</dbReference>
<dbReference type="RefSeq" id="WP_137627188.1">
    <property type="nucleotide sequence ID" value="NZ_BJDJ01000001.1"/>
</dbReference>
<proteinExistence type="predicted"/>
<keyword evidence="2" id="KW-1185">Reference proteome</keyword>
<dbReference type="InterPro" id="IPR006379">
    <property type="entry name" value="HAD-SF_hydro_IIB"/>
</dbReference>
<gene>
    <name evidence="1" type="ORF">ACFP5Y_15165</name>
</gene>
<dbReference type="NCBIfam" id="TIGR01484">
    <property type="entry name" value="HAD-SF-IIB"/>
    <property type="match status" value="1"/>
</dbReference>
<dbReference type="Gene3D" id="3.40.50.1000">
    <property type="entry name" value="HAD superfamily/HAD-like"/>
    <property type="match status" value="1"/>
</dbReference>
<evidence type="ECO:0000313" key="2">
    <source>
        <dbReference type="Proteomes" id="UP001596282"/>
    </source>
</evidence>
<dbReference type="InterPro" id="IPR023214">
    <property type="entry name" value="HAD_sf"/>
</dbReference>
<dbReference type="InterPro" id="IPR036412">
    <property type="entry name" value="HAD-like_sf"/>
</dbReference>
<dbReference type="GO" id="GO:0016787">
    <property type="term" value="F:hydrolase activity"/>
    <property type="evidence" value="ECO:0007669"/>
    <property type="project" value="UniProtKB-KW"/>
</dbReference>
<comment type="caution">
    <text evidence="1">The sequence shown here is derived from an EMBL/GenBank/DDBJ whole genome shotgun (WGS) entry which is preliminary data.</text>
</comment>
<keyword evidence="1" id="KW-0378">Hydrolase</keyword>
<dbReference type="EMBL" id="JBHSSC010000045">
    <property type="protein sequence ID" value="MFC6182578.1"/>
    <property type="molecule type" value="Genomic_DNA"/>
</dbReference>
<reference evidence="2" key="1">
    <citation type="journal article" date="2019" name="Int. J. Syst. Evol. Microbiol.">
        <title>The Global Catalogue of Microorganisms (GCM) 10K type strain sequencing project: providing services to taxonomists for standard genome sequencing and annotation.</title>
        <authorList>
            <consortium name="The Broad Institute Genomics Platform"/>
            <consortium name="The Broad Institute Genome Sequencing Center for Infectious Disease"/>
            <person name="Wu L."/>
            <person name="Ma J."/>
        </authorList>
    </citation>
    <scope>NUCLEOTIDE SEQUENCE [LARGE SCALE GENOMIC DNA]</scope>
    <source>
        <strain evidence="2">CCM 8933</strain>
    </source>
</reference>
<protein>
    <submittedName>
        <fullName evidence="1">Cof-type HAD-IIB family hydrolase</fullName>
        <ecNumber evidence="1">3.1.3.-</ecNumber>
    </submittedName>
</protein>
<dbReference type="CDD" id="cd07518">
    <property type="entry name" value="HAD_YbiV-Like"/>
    <property type="match status" value="1"/>
</dbReference>
<sequence length="265" mass="29075">MIKLIATDMDGTFLRHDMTYDETRFAALHAQLQQQGIRWVVASGNQYYQLKSFFEKYPDTIYVAENGAYIRDLNQTYAAHTFNPAVVAQILPKLQAIPELQITVCGLRRAYVLTTEDPVHVADVNRYYPELAAVASFDQIDDQILKFAITCPVDQTDAIVAQLRDALIGLAVPTSSGHGDIDVIQLGTHKAAGLHELGDILGISLTEMCAFGDGGNDLEMLREVGLGVAMQNAQPAVKAVADDQTTDNENQGVLNFMADFLVDPQ</sequence>
<dbReference type="Gene3D" id="3.30.1240.10">
    <property type="match status" value="1"/>
</dbReference>
<dbReference type="PANTHER" id="PTHR10000">
    <property type="entry name" value="PHOSPHOSERINE PHOSPHATASE"/>
    <property type="match status" value="1"/>
</dbReference>
<evidence type="ECO:0000313" key="1">
    <source>
        <dbReference type="EMBL" id="MFC6182578.1"/>
    </source>
</evidence>
<accession>A0ABW1S435</accession>
<dbReference type="NCBIfam" id="TIGR00099">
    <property type="entry name" value="Cof-subfamily"/>
    <property type="match status" value="1"/>
</dbReference>
<dbReference type="PROSITE" id="PS01229">
    <property type="entry name" value="COF_2"/>
    <property type="match status" value="1"/>
</dbReference>
<dbReference type="Proteomes" id="UP001596282">
    <property type="component" value="Unassembled WGS sequence"/>
</dbReference>